<name>A0AAE0D5H5_COLKA</name>
<proteinExistence type="predicted"/>
<dbReference type="EMBL" id="VYYT01000168">
    <property type="protein sequence ID" value="KAK2760634.1"/>
    <property type="molecule type" value="Genomic_DNA"/>
</dbReference>
<comment type="caution">
    <text evidence="1">The sequence shown here is derived from an EMBL/GenBank/DDBJ whole genome shotgun (WGS) entry which is preliminary data.</text>
</comment>
<dbReference type="AlphaFoldDB" id="A0AAE0D5H5"/>
<organism evidence="1 2">
    <name type="scientific">Colletotrichum kahawae</name>
    <name type="common">Coffee berry disease fungus</name>
    <dbReference type="NCBI Taxonomy" id="34407"/>
    <lineage>
        <taxon>Eukaryota</taxon>
        <taxon>Fungi</taxon>
        <taxon>Dikarya</taxon>
        <taxon>Ascomycota</taxon>
        <taxon>Pezizomycotina</taxon>
        <taxon>Sordariomycetes</taxon>
        <taxon>Hypocreomycetidae</taxon>
        <taxon>Glomerellales</taxon>
        <taxon>Glomerellaceae</taxon>
        <taxon>Colletotrichum</taxon>
        <taxon>Colletotrichum gloeosporioides species complex</taxon>
    </lineage>
</organism>
<evidence type="ECO:0000313" key="2">
    <source>
        <dbReference type="Proteomes" id="UP001281614"/>
    </source>
</evidence>
<sequence>MAAAKRALLIGSPVGGLKGTENDLTTMSKLLQHHGFDVENPAYQLEQAGKLEDEHLETNSHAVRIAAAATDEIAWEYHKDGHNYMGQRIRGCFKSNVKTFGLRLYERLAVTRLNNDVALEDVVERLFDHAKEYGQAQSILSLRSGVDEELLGDEVDIVLGVENGGKKSVLARRSDSTFPLRGIPIQWPRSVPRNGYVEESFVFVITNEEVDLRDLDTSLKGYVRRGPEEAAARDSGIVHYDVEHVRYHLQPSSSS</sequence>
<reference evidence="1" key="1">
    <citation type="submission" date="2023-02" db="EMBL/GenBank/DDBJ databases">
        <title>Colletotrichum kahawae CIFC_Que2 genome sequencing and assembly.</title>
        <authorList>
            <person name="Baroncelli R."/>
        </authorList>
    </citation>
    <scope>NUCLEOTIDE SEQUENCE</scope>
    <source>
        <strain evidence="1">CIFC_Que2</strain>
    </source>
</reference>
<protein>
    <submittedName>
        <fullName evidence="1">Peptidase c14 caspase catalytic subunit p20</fullName>
    </submittedName>
</protein>
<dbReference type="Proteomes" id="UP001281614">
    <property type="component" value="Unassembled WGS sequence"/>
</dbReference>
<keyword evidence="2" id="KW-1185">Reference proteome</keyword>
<gene>
    <name evidence="1" type="ORF">CKAH01_05320</name>
</gene>
<evidence type="ECO:0000313" key="1">
    <source>
        <dbReference type="EMBL" id="KAK2760634.1"/>
    </source>
</evidence>
<accession>A0AAE0D5H5</accession>